<proteinExistence type="predicted"/>
<dbReference type="WBParaSite" id="DME_0000878201-mRNA-1">
    <property type="protein sequence ID" value="DME_0000878201-mRNA-1"/>
    <property type="gene ID" value="DME_0000878201"/>
</dbReference>
<gene>
    <name evidence="1" type="ORF">DME_LOCUS10470</name>
</gene>
<sequence>MVDKGNNGDPRKNYILRIASHLFALNVNENKLQNLNAIQKFCDTNASLLIVEKNETNGSVKLSNELINDNVTISNVFRIIFYKIKSVPLTIENYKKEISLITLQSDSSEEGFLNSIRQLRIAVNWSFSISAGRTCLKSASPDQLRKLDIFSASDMCNENAFIRDF</sequence>
<name>A0A0N4ULU1_DRAME</name>
<keyword evidence="3" id="KW-1185">Reference proteome</keyword>
<evidence type="ECO:0000313" key="3">
    <source>
        <dbReference type="Proteomes" id="UP000274756"/>
    </source>
</evidence>
<evidence type="ECO:0000313" key="2">
    <source>
        <dbReference type="Proteomes" id="UP000038040"/>
    </source>
</evidence>
<dbReference type="EMBL" id="UYYG01001219">
    <property type="protein sequence ID" value="VDN60497.1"/>
    <property type="molecule type" value="Genomic_DNA"/>
</dbReference>
<reference evidence="4" key="1">
    <citation type="submission" date="2017-02" db="UniProtKB">
        <authorList>
            <consortium name="WormBaseParasite"/>
        </authorList>
    </citation>
    <scope>IDENTIFICATION</scope>
</reference>
<evidence type="ECO:0000313" key="4">
    <source>
        <dbReference type="WBParaSite" id="DME_0000878201-mRNA-1"/>
    </source>
</evidence>
<accession>A0A0N4ULU1</accession>
<reference evidence="1 3" key="2">
    <citation type="submission" date="2018-11" db="EMBL/GenBank/DDBJ databases">
        <authorList>
            <consortium name="Pathogen Informatics"/>
        </authorList>
    </citation>
    <scope>NUCLEOTIDE SEQUENCE [LARGE SCALE GENOMIC DNA]</scope>
</reference>
<dbReference type="STRING" id="318479.A0A0N4ULU1"/>
<dbReference type="Proteomes" id="UP000274756">
    <property type="component" value="Unassembled WGS sequence"/>
</dbReference>
<organism evidence="2 4">
    <name type="scientific">Dracunculus medinensis</name>
    <name type="common">Guinea worm</name>
    <dbReference type="NCBI Taxonomy" id="318479"/>
    <lineage>
        <taxon>Eukaryota</taxon>
        <taxon>Metazoa</taxon>
        <taxon>Ecdysozoa</taxon>
        <taxon>Nematoda</taxon>
        <taxon>Chromadorea</taxon>
        <taxon>Rhabditida</taxon>
        <taxon>Spirurina</taxon>
        <taxon>Dracunculoidea</taxon>
        <taxon>Dracunculidae</taxon>
        <taxon>Dracunculus</taxon>
    </lineage>
</organism>
<dbReference type="Proteomes" id="UP000038040">
    <property type="component" value="Unplaced"/>
</dbReference>
<dbReference type="OrthoDB" id="447173at2759"/>
<dbReference type="AlphaFoldDB" id="A0A0N4ULU1"/>
<protein>
    <submittedName>
        <fullName evidence="1 4">Uncharacterized protein</fullName>
    </submittedName>
</protein>
<evidence type="ECO:0000313" key="1">
    <source>
        <dbReference type="EMBL" id="VDN60497.1"/>
    </source>
</evidence>